<sequence>MPVYAHASLARSAMEAAALLMHVLAEGQPFDVRFSRGVALLIADSGMAAKSAARVPGNAYMASPEVAVVKEKEQLLTLIKRARIDLVSNHSGDRVKGVRVTAGGPETSIDVKATDLVQRAFADLPEIYGMLSGVVHGLPWGLGDSAQVHGRHAVWQAHPMEVGGSVLGGHAPARAGCRRPARCPAGPSGPSSRSTSDRDLHVQEPTRTCVRSSRLPVCLVPRDGTDGKPYRRYAELGYVRCEG</sequence>
<reference evidence="3" key="1">
    <citation type="journal article" date="2019" name="Int. J. Syst. Evol. Microbiol.">
        <title>The Global Catalogue of Microorganisms (GCM) 10K type strain sequencing project: providing services to taxonomists for standard genome sequencing and annotation.</title>
        <authorList>
            <consortium name="The Broad Institute Genomics Platform"/>
            <consortium name="The Broad Institute Genome Sequencing Center for Infectious Disease"/>
            <person name="Wu L."/>
            <person name="Ma J."/>
        </authorList>
    </citation>
    <scope>NUCLEOTIDE SEQUENCE [LARGE SCALE GENOMIC DNA]</scope>
    <source>
        <strain evidence="3">JCM 3175</strain>
    </source>
</reference>
<organism evidence="2 3">
    <name type="scientific">Micromonospora coerulea</name>
    <dbReference type="NCBI Taxonomy" id="47856"/>
    <lineage>
        <taxon>Bacteria</taxon>
        <taxon>Bacillati</taxon>
        <taxon>Actinomycetota</taxon>
        <taxon>Actinomycetes</taxon>
        <taxon>Micromonosporales</taxon>
        <taxon>Micromonosporaceae</taxon>
        <taxon>Micromonospora</taxon>
    </lineage>
</organism>
<name>A0ABP8T6T6_9ACTN</name>
<protein>
    <submittedName>
        <fullName evidence="2">Uncharacterized protein</fullName>
    </submittedName>
</protein>
<feature type="compositionally biased region" description="Basic and acidic residues" evidence="1">
    <location>
        <begin position="195"/>
        <end position="204"/>
    </location>
</feature>
<evidence type="ECO:0000313" key="3">
    <source>
        <dbReference type="Proteomes" id="UP001500307"/>
    </source>
</evidence>
<evidence type="ECO:0000256" key="1">
    <source>
        <dbReference type="SAM" id="MobiDB-lite"/>
    </source>
</evidence>
<feature type="compositionally biased region" description="Low complexity" evidence="1">
    <location>
        <begin position="182"/>
        <end position="194"/>
    </location>
</feature>
<dbReference type="EMBL" id="BAABGU010000096">
    <property type="protein sequence ID" value="GAA4581678.1"/>
    <property type="molecule type" value="Genomic_DNA"/>
</dbReference>
<comment type="caution">
    <text evidence="2">The sequence shown here is derived from an EMBL/GenBank/DDBJ whole genome shotgun (WGS) entry which is preliminary data.</text>
</comment>
<proteinExistence type="predicted"/>
<gene>
    <name evidence="2" type="ORF">GCM10023176_62490</name>
</gene>
<dbReference type="Proteomes" id="UP001500307">
    <property type="component" value="Unassembled WGS sequence"/>
</dbReference>
<feature type="region of interest" description="Disordered" evidence="1">
    <location>
        <begin position="171"/>
        <end position="207"/>
    </location>
</feature>
<evidence type="ECO:0000313" key="2">
    <source>
        <dbReference type="EMBL" id="GAA4581678.1"/>
    </source>
</evidence>
<accession>A0ABP8T6T6</accession>
<keyword evidence="3" id="KW-1185">Reference proteome</keyword>